<evidence type="ECO:0000256" key="1">
    <source>
        <dbReference type="SAM" id="MobiDB-lite"/>
    </source>
</evidence>
<dbReference type="AlphaFoldDB" id="A0A8H6JLN8"/>
<proteinExistence type="predicted"/>
<comment type="caution">
    <text evidence="2">The sequence shown here is derived from an EMBL/GenBank/DDBJ whole genome shotgun (WGS) entry which is preliminary data.</text>
</comment>
<gene>
    <name evidence="2" type="ORF">CMUS01_12535</name>
</gene>
<organism evidence="2 3">
    <name type="scientific">Colletotrichum musicola</name>
    <dbReference type="NCBI Taxonomy" id="2175873"/>
    <lineage>
        <taxon>Eukaryota</taxon>
        <taxon>Fungi</taxon>
        <taxon>Dikarya</taxon>
        <taxon>Ascomycota</taxon>
        <taxon>Pezizomycotina</taxon>
        <taxon>Sordariomycetes</taxon>
        <taxon>Hypocreomycetidae</taxon>
        <taxon>Glomerellales</taxon>
        <taxon>Glomerellaceae</taxon>
        <taxon>Colletotrichum</taxon>
        <taxon>Colletotrichum orchidearum species complex</taxon>
    </lineage>
</organism>
<dbReference type="EMBL" id="WIGM01000713">
    <property type="protein sequence ID" value="KAF6815001.1"/>
    <property type="molecule type" value="Genomic_DNA"/>
</dbReference>
<reference evidence="2" key="1">
    <citation type="journal article" date="2020" name="Phytopathology">
        <title>Genome Sequence Resources of Colletotrichum truncatum, C. plurivorum, C. musicola, and C. sojae: Four Species Pathogenic to Soybean (Glycine max).</title>
        <authorList>
            <person name="Rogerio F."/>
            <person name="Boufleur T.R."/>
            <person name="Ciampi-Guillardi M."/>
            <person name="Sukno S.A."/>
            <person name="Thon M.R."/>
            <person name="Massola Junior N.S."/>
            <person name="Baroncelli R."/>
        </authorList>
    </citation>
    <scope>NUCLEOTIDE SEQUENCE</scope>
    <source>
        <strain evidence="2">LFN0074</strain>
    </source>
</reference>
<name>A0A8H6JLN8_9PEZI</name>
<sequence>MLPAPDAAADAEFLPRLMAIPVQDDEWLPDTAAMSGRGSQVRRWRHTYHPVSYEASGGERGSGRADGPGRKLVLPWSELLNRQPAQPAYSTASLPLSQLHFTPRCADYSSPHHQSMFPQSGTRGHLGRVAVHLMTSVMSRTAEVKEKADSAVEAGAIHPPASRTPGVTGRDSVQAEHGRKGTSRG</sequence>
<protein>
    <submittedName>
        <fullName evidence="2">Uncharacterized protein</fullName>
    </submittedName>
</protein>
<evidence type="ECO:0000313" key="3">
    <source>
        <dbReference type="Proteomes" id="UP000639643"/>
    </source>
</evidence>
<accession>A0A8H6JLN8</accession>
<evidence type="ECO:0000313" key="2">
    <source>
        <dbReference type="EMBL" id="KAF6815001.1"/>
    </source>
</evidence>
<dbReference type="Proteomes" id="UP000639643">
    <property type="component" value="Unassembled WGS sequence"/>
</dbReference>
<feature type="region of interest" description="Disordered" evidence="1">
    <location>
        <begin position="142"/>
        <end position="185"/>
    </location>
</feature>
<keyword evidence="3" id="KW-1185">Reference proteome</keyword>